<evidence type="ECO:0000256" key="2">
    <source>
        <dbReference type="SAM" id="Phobius"/>
    </source>
</evidence>
<feature type="compositionally biased region" description="Basic and acidic residues" evidence="1">
    <location>
        <begin position="171"/>
        <end position="182"/>
    </location>
</feature>
<name>A0A5Q4VEV5_9BACT</name>
<dbReference type="OrthoDB" id="5298497at2"/>
<keyword evidence="2" id="KW-0812">Transmembrane</keyword>
<dbReference type="PANTHER" id="PTHR34351">
    <property type="entry name" value="SLR1927 PROTEIN-RELATED"/>
    <property type="match status" value="1"/>
</dbReference>
<keyword evidence="2" id="KW-0472">Membrane</keyword>
<gene>
    <name evidence="3" type="ORF">FIM25_05200</name>
</gene>
<evidence type="ECO:0000313" key="3">
    <source>
        <dbReference type="EMBL" id="TYT75476.1"/>
    </source>
</evidence>
<dbReference type="AlphaFoldDB" id="A0A5Q4VEV5"/>
<dbReference type="Proteomes" id="UP000321899">
    <property type="component" value="Unassembled WGS sequence"/>
</dbReference>
<organism evidence="3 4">
    <name type="scientific">Desulfobotulus mexicanus</name>
    <dbReference type="NCBI Taxonomy" id="2586642"/>
    <lineage>
        <taxon>Bacteria</taxon>
        <taxon>Pseudomonadati</taxon>
        <taxon>Thermodesulfobacteriota</taxon>
        <taxon>Desulfobacteria</taxon>
        <taxon>Desulfobacterales</taxon>
        <taxon>Desulfobacteraceae</taxon>
        <taxon>Desulfobotulus</taxon>
    </lineage>
</organism>
<feature type="transmembrane region" description="Helical" evidence="2">
    <location>
        <begin position="9"/>
        <end position="31"/>
    </location>
</feature>
<feature type="region of interest" description="Disordered" evidence="1">
    <location>
        <begin position="162"/>
        <end position="199"/>
    </location>
</feature>
<keyword evidence="2" id="KW-1133">Transmembrane helix</keyword>
<protein>
    <submittedName>
        <fullName evidence="3">DUF58 domain-containing protein</fullName>
    </submittedName>
</protein>
<proteinExistence type="predicted"/>
<reference evidence="3 4" key="1">
    <citation type="submission" date="2019-06" db="EMBL/GenBank/DDBJ databases">
        <title>Desulfobotulus mexicanus sp. nov., a novel sulfate-reducing bacterium isolated from the sediment of an alkaline crater lake in Mexico.</title>
        <authorList>
            <person name="Hirschler-Rea A."/>
        </authorList>
    </citation>
    <scope>NUCLEOTIDE SEQUENCE [LARGE SCALE GENOMIC DNA]</scope>
    <source>
        <strain evidence="3 4">PAR22N</strain>
    </source>
</reference>
<evidence type="ECO:0000256" key="1">
    <source>
        <dbReference type="SAM" id="MobiDB-lite"/>
    </source>
</evidence>
<keyword evidence="4" id="KW-1185">Reference proteome</keyword>
<dbReference type="PANTHER" id="PTHR34351:SF1">
    <property type="entry name" value="SLR1927 PROTEIN"/>
    <property type="match status" value="1"/>
</dbReference>
<sequence>MRAEKRKIYILPTPAGLFMGVILLVTLVASLNENNNLGLLLTFFLFSMALCSTFSTHRNLKGIIIESMECPAVFAEDPICIHLQLFSGNHRRTGLELCSRKKTSAMVSMNKNSSGVLELHLPAMTRGIYQLPALSLQCRAPLGLFYAWIRLPHELKAMVYPKPLPGPMPEPEGKGSGKESSGRETQTMGNEDFEGHRSYVPGDPISRIDWKIFSRNRGMHIKNFGGPAQSLVLDYNDFKNMDTEERLSRLCHGILQASSRGLAFGLRLPGKEIKPASSRQHREQCLYLLASFQGEDPVEDLFSMMLNAIGEEKNAFIIKR</sequence>
<dbReference type="RefSeq" id="WP_139447009.1">
    <property type="nucleotide sequence ID" value="NZ_VDMB01000004.1"/>
</dbReference>
<comment type="caution">
    <text evidence="3">The sequence shown here is derived from an EMBL/GenBank/DDBJ whole genome shotgun (WGS) entry which is preliminary data.</text>
</comment>
<feature type="transmembrane region" description="Helical" evidence="2">
    <location>
        <begin position="37"/>
        <end position="55"/>
    </location>
</feature>
<accession>A0A5Q4VEV5</accession>
<evidence type="ECO:0000313" key="4">
    <source>
        <dbReference type="Proteomes" id="UP000321899"/>
    </source>
</evidence>
<dbReference type="EMBL" id="VDMB01000004">
    <property type="protein sequence ID" value="TYT75476.1"/>
    <property type="molecule type" value="Genomic_DNA"/>
</dbReference>